<dbReference type="SUPFAM" id="SSF51905">
    <property type="entry name" value="FAD/NAD(P)-binding domain"/>
    <property type="match status" value="1"/>
</dbReference>
<dbReference type="EMBL" id="JAVFKY010000003">
    <property type="protein sequence ID" value="KAK5578756.1"/>
    <property type="molecule type" value="Genomic_DNA"/>
</dbReference>
<dbReference type="Proteomes" id="UP001344447">
    <property type="component" value="Unassembled WGS sequence"/>
</dbReference>
<dbReference type="AlphaFoldDB" id="A0AAN7U013"/>
<dbReference type="GO" id="GO:0071949">
    <property type="term" value="F:FAD binding"/>
    <property type="evidence" value="ECO:0007669"/>
    <property type="project" value="TreeGrafter"/>
</dbReference>
<keyword evidence="7" id="KW-0809">Transit peptide</keyword>
<keyword evidence="8" id="KW-0560">Oxidoreductase</keyword>
<dbReference type="InterPro" id="IPR029324">
    <property type="entry name" value="AIF_C"/>
</dbReference>
<dbReference type="Gene3D" id="3.30.390.30">
    <property type="match status" value="1"/>
</dbReference>
<comment type="cofactor">
    <cofactor evidence="1">
        <name>FAD</name>
        <dbReference type="ChEBI" id="CHEBI:57692"/>
    </cofactor>
</comment>
<evidence type="ECO:0000256" key="6">
    <source>
        <dbReference type="ARBA" id="ARBA00022827"/>
    </source>
</evidence>
<dbReference type="PANTHER" id="PTHR43557:SF4">
    <property type="entry name" value="APOPTOSIS-INDUCING FACTOR 1, MITOCHONDRIAL"/>
    <property type="match status" value="1"/>
</dbReference>
<name>A0AAN7U013_9MYCE</name>
<evidence type="ECO:0000256" key="2">
    <source>
        <dbReference type="ARBA" id="ARBA00004173"/>
    </source>
</evidence>
<organism evidence="15 16">
    <name type="scientific">Dictyostelium firmibasis</name>
    <dbReference type="NCBI Taxonomy" id="79012"/>
    <lineage>
        <taxon>Eukaryota</taxon>
        <taxon>Amoebozoa</taxon>
        <taxon>Evosea</taxon>
        <taxon>Eumycetozoa</taxon>
        <taxon>Dictyostelia</taxon>
        <taxon>Dictyosteliales</taxon>
        <taxon>Dictyosteliaceae</taxon>
        <taxon>Dictyostelium</taxon>
    </lineage>
</organism>
<dbReference type="InterPro" id="IPR016156">
    <property type="entry name" value="FAD/NAD-linked_Rdtase_dimer_sf"/>
</dbReference>
<evidence type="ECO:0000256" key="10">
    <source>
        <dbReference type="ARBA" id="ARBA00023128"/>
    </source>
</evidence>
<comment type="catalytic activity">
    <reaction evidence="11">
        <text>A + NADH + H(+) = AH2 + NAD(+)</text>
        <dbReference type="Rhea" id="RHEA:11356"/>
        <dbReference type="ChEBI" id="CHEBI:13193"/>
        <dbReference type="ChEBI" id="CHEBI:15378"/>
        <dbReference type="ChEBI" id="CHEBI:17499"/>
        <dbReference type="ChEBI" id="CHEBI:57540"/>
        <dbReference type="ChEBI" id="CHEBI:57945"/>
    </reaction>
</comment>
<dbReference type="InterPro" id="IPR036188">
    <property type="entry name" value="FAD/NAD-bd_sf"/>
</dbReference>
<reference evidence="15 16" key="1">
    <citation type="submission" date="2023-11" db="EMBL/GenBank/DDBJ databases">
        <title>Dfirmibasis_genome.</title>
        <authorList>
            <person name="Edelbroek B."/>
            <person name="Kjellin J."/>
            <person name="Jerlstrom-Hultqvist J."/>
            <person name="Soderbom F."/>
        </authorList>
    </citation>
    <scope>NUCLEOTIDE SEQUENCE [LARGE SCALE GENOMIC DNA]</scope>
    <source>
        <strain evidence="15 16">TNS-C-14</strain>
    </source>
</reference>
<evidence type="ECO:0000256" key="7">
    <source>
        <dbReference type="ARBA" id="ARBA00022946"/>
    </source>
</evidence>
<comment type="subcellular location">
    <subcellularLocation>
        <location evidence="2">Mitochondrion</location>
    </subcellularLocation>
</comment>
<dbReference type="GO" id="GO:0033108">
    <property type="term" value="P:mitochondrial respiratory chain complex assembly"/>
    <property type="evidence" value="ECO:0007669"/>
    <property type="project" value="TreeGrafter"/>
</dbReference>
<evidence type="ECO:0000256" key="1">
    <source>
        <dbReference type="ARBA" id="ARBA00001974"/>
    </source>
</evidence>
<dbReference type="Pfam" id="PF14721">
    <property type="entry name" value="AIF_C"/>
    <property type="match status" value="1"/>
</dbReference>
<dbReference type="PRINTS" id="PR00411">
    <property type="entry name" value="PNDRDTASEI"/>
</dbReference>
<gene>
    <name evidence="15" type="ORF">RB653_008429</name>
</gene>
<comment type="similarity">
    <text evidence="3">Belongs to the FAD-dependent oxidoreductase family.</text>
</comment>
<evidence type="ECO:0000256" key="5">
    <source>
        <dbReference type="ARBA" id="ARBA00022703"/>
    </source>
</evidence>
<evidence type="ECO:0000259" key="13">
    <source>
        <dbReference type="Pfam" id="PF07992"/>
    </source>
</evidence>
<dbReference type="InterPro" id="IPR050446">
    <property type="entry name" value="FAD-oxidoreductase/Apoptosis"/>
</dbReference>
<dbReference type="GO" id="GO:0012501">
    <property type="term" value="P:programmed cell death"/>
    <property type="evidence" value="ECO:0007669"/>
    <property type="project" value="TreeGrafter"/>
</dbReference>
<dbReference type="PANTHER" id="PTHR43557">
    <property type="entry name" value="APOPTOSIS-INDUCING FACTOR 1"/>
    <property type="match status" value="1"/>
</dbReference>
<evidence type="ECO:0000256" key="4">
    <source>
        <dbReference type="ARBA" id="ARBA00022630"/>
    </source>
</evidence>
<dbReference type="Pfam" id="PF07992">
    <property type="entry name" value="Pyr_redox_2"/>
    <property type="match status" value="1"/>
</dbReference>
<evidence type="ECO:0000256" key="11">
    <source>
        <dbReference type="ARBA" id="ARBA00047786"/>
    </source>
</evidence>
<proteinExistence type="inferred from homology"/>
<evidence type="ECO:0000259" key="14">
    <source>
        <dbReference type="Pfam" id="PF14721"/>
    </source>
</evidence>
<evidence type="ECO:0000256" key="3">
    <source>
        <dbReference type="ARBA" id="ARBA00006442"/>
    </source>
</evidence>
<keyword evidence="10" id="KW-0496">Mitochondrion</keyword>
<keyword evidence="6" id="KW-0274">FAD</keyword>
<evidence type="ECO:0000256" key="9">
    <source>
        <dbReference type="ARBA" id="ARBA00023027"/>
    </source>
</evidence>
<evidence type="ECO:0008006" key="17">
    <source>
        <dbReference type="Google" id="ProtNLM"/>
    </source>
</evidence>
<comment type="caution">
    <text evidence="15">The sequence shown here is derived from an EMBL/GenBank/DDBJ whole genome shotgun (WGS) entry which is preliminary data.</text>
</comment>
<keyword evidence="4" id="KW-0285">Flavoprotein</keyword>
<dbReference type="SMART" id="SM01353">
    <property type="entry name" value="AIF_C"/>
    <property type="match status" value="1"/>
</dbReference>
<evidence type="ECO:0000256" key="8">
    <source>
        <dbReference type="ARBA" id="ARBA00023002"/>
    </source>
</evidence>
<evidence type="ECO:0000313" key="15">
    <source>
        <dbReference type="EMBL" id="KAK5578756.1"/>
    </source>
</evidence>
<keyword evidence="16" id="KW-1185">Reference proteome</keyword>
<dbReference type="GO" id="GO:0005739">
    <property type="term" value="C:mitochondrion"/>
    <property type="evidence" value="ECO:0007669"/>
    <property type="project" value="UniProtKB-SubCell"/>
</dbReference>
<keyword evidence="9" id="KW-0520">NAD</keyword>
<keyword evidence="5" id="KW-0053">Apoptosis</keyword>
<protein>
    <recommendedName>
        <fullName evidence="17">Apoptosis-inducing factor 1, mitochondrial</fullName>
    </recommendedName>
</protein>
<dbReference type="GO" id="GO:0046983">
    <property type="term" value="F:protein dimerization activity"/>
    <property type="evidence" value="ECO:0007669"/>
    <property type="project" value="InterPro"/>
</dbReference>
<feature type="domain" description="Mitochondrial apoptosis-inducing factor C-terminal" evidence="14">
    <location>
        <begin position="419"/>
        <end position="474"/>
    </location>
</feature>
<evidence type="ECO:0000313" key="16">
    <source>
        <dbReference type="Proteomes" id="UP001344447"/>
    </source>
</evidence>
<evidence type="ECO:0000256" key="12">
    <source>
        <dbReference type="SAM" id="MobiDB-lite"/>
    </source>
</evidence>
<sequence>MIRNLAKLNKTIGTRFYQTSSRGSFNGGNNGKTAFKSIIGASVGLAVLFAGSSLLDQEKQSEPTPIDVKEKKPQPPKTKEEYQRKMDEEYDIEQFKYVIIGGGTAAYHAIDKILENDKEATILLISKEYDVPYQRPPLTKSLWATKDDNVVNTLDFSDWSGKKQNLLYEPESIYGNDVLQFIRTKKVVDLHIDEKLVLLNDGKLIRYDKCLIATGGEPRQLKFTSTNDKKISTYRTVDDFRKLYEFVKDGDKHVTVLGGGFLGSELTCSINANFQDKNIKIDQVFPEPGVLSTLFPEYLSKYATDEIVKSGVKVHSGTLIKDVVDNSENGRLTVTLNNGESFETDHVVVAAGIIPNTNVVKSTSLEIDTVNGGYVVNPELQARTDLYVAGDVASYYDFSLGVRRRVEHHDHARATGEMAGSNMSTKNTPAPYTYQPFFWSDLTPGVGFEAVGNTNSKLKTFSVWEKPSSDDSKQSYTKGNIYYLNDNNVVVGVLCYGNYGKMDTARDIILKRKVVQDLNQLQHAIDFDEHH</sequence>
<dbReference type="SUPFAM" id="SSF55424">
    <property type="entry name" value="FAD/NAD-linked reductases, dimerisation (C-terminal) domain"/>
    <property type="match status" value="1"/>
</dbReference>
<accession>A0AAN7U013</accession>
<dbReference type="InterPro" id="IPR023753">
    <property type="entry name" value="FAD/NAD-binding_dom"/>
</dbReference>
<dbReference type="PRINTS" id="PR00368">
    <property type="entry name" value="FADPNR"/>
</dbReference>
<feature type="domain" description="FAD/NAD(P)-binding" evidence="13">
    <location>
        <begin position="95"/>
        <end position="416"/>
    </location>
</feature>
<feature type="region of interest" description="Disordered" evidence="12">
    <location>
        <begin position="58"/>
        <end position="83"/>
    </location>
</feature>
<dbReference type="Gene3D" id="3.50.50.60">
    <property type="entry name" value="FAD/NAD(P)-binding domain"/>
    <property type="match status" value="2"/>
</dbReference>
<dbReference type="GO" id="GO:0016174">
    <property type="term" value="F:NAD(P)H oxidase H2O2-forming activity"/>
    <property type="evidence" value="ECO:0007669"/>
    <property type="project" value="TreeGrafter"/>
</dbReference>